<evidence type="ECO:0000313" key="21">
    <source>
        <dbReference type="Proteomes" id="UP001158576"/>
    </source>
</evidence>
<keyword evidence="12" id="KW-0833">Ubl conjugation pathway</keyword>
<protein>
    <recommendedName>
        <fullName evidence="6">RING-type E3 ubiquitin transferase</fullName>
        <ecNumber evidence="6">2.3.2.27</ecNumber>
    </recommendedName>
</protein>
<dbReference type="Proteomes" id="UP001158576">
    <property type="component" value="Chromosome 2"/>
</dbReference>
<feature type="region of interest" description="Disordered" evidence="18">
    <location>
        <begin position="1"/>
        <end position="25"/>
    </location>
</feature>
<gene>
    <name evidence="20" type="ORF">OKIOD_LOCUS13678</name>
</gene>
<keyword evidence="10" id="KW-0967">Endosome</keyword>
<dbReference type="InterPro" id="IPR051878">
    <property type="entry name" value="ZNRF_ubiq-protein_ligase"/>
</dbReference>
<feature type="domain" description="RING-type" evidence="19">
    <location>
        <begin position="88"/>
        <end position="128"/>
    </location>
</feature>
<keyword evidence="9" id="KW-0479">Metal-binding</keyword>
<evidence type="ECO:0000256" key="16">
    <source>
        <dbReference type="ARBA" id="ARBA00023288"/>
    </source>
</evidence>
<keyword evidence="13" id="KW-0862">Zinc</keyword>
<dbReference type="PROSITE" id="PS50089">
    <property type="entry name" value="ZF_RING_2"/>
    <property type="match status" value="1"/>
</dbReference>
<keyword evidence="16" id="KW-0449">Lipoprotein</keyword>
<proteinExistence type="predicted"/>
<name>A0ABN7SYI7_OIKDI</name>
<evidence type="ECO:0000313" key="20">
    <source>
        <dbReference type="EMBL" id="CAG5110517.1"/>
    </source>
</evidence>
<comment type="subcellular location">
    <subcellularLocation>
        <location evidence="3">Endosome</location>
    </subcellularLocation>
    <subcellularLocation>
        <location evidence="4">Lysosome</location>
    </subcellularLocation>
    <subcellularLocation>
        <location evidence="2">Membrane</location>
        <topology evidence="2">Peripheral membrane protein</topology>
    </subcellularLocation>
</comment>
<sequence>MGQRTSRPQTASAEETAARRAETQHQKWLREQRELVTQTMRFSQVDRPCPKCKKMQRAEEFETHLVCCLTKPALEFNTDVLEVDQGECIICYEDLLSQQVIARLPCLCIFHEHCLKDWFKVREECPSHPSSDD</sequence>
<comment type="pathway">
    <text evidence="5">Protein modification; protein ubiquitination.</text>
</comment>
<dbReference type="InterPro" id="IPR001841">
    <property type="entry name" value="Znf_RING"/>
</dbReference>
<keyword evidence="8" id="KW-0519">Myristate</keyword>
<evidence type="ECO:0000256" key="10">
    <source>
        <dbReference type="ARBA" id="ARBA00022753"/>
    </source>
</evidence>
<evidence type="ECO:0000256" key="5">
    <source>
        <dbReference type="ARBA" id="ARBA00004906"/>
    </source>
</evidence>
<dbReference type="EMBL" id="OU015567">
    <property type="protein sequence ID" value="CAG5110517.1"/>
    <property type="molecule type" value="Genomic_DNA"/>
</dbReference>
<dbReference type="InterPro" id="IPR013083">
    <property type="entry name" value="Znf_RING/FYVE/PHD"/>
</dbReference>
<evidence type="ECO:0000256" key="18">
    <source>
        <dbReference type="SAM" id="MobiDB-lite"/>
    </source>
</evidence>
<evidence type="ECO:0000256" key="9">
    <source>
        <dbReference type="ARBA" id="ARBA00022723"/>
    </source>
</evidence>
<keyword evidence="11 17" id="KW-0863">Zinc-finger</keyword>
<keyword evidence="15" id="KW-0458">Lysosome</keyword>
<evidence type="ECO:0000256" key="11">
    <source>
        <dbReference type="ARBA" id="ARBA00022771"/>
    </source>
</evidence>
<accession>A0ABN7SYI7</accession>
<evidence type="ECO:0000256" key="4">
    <source>
        <dbReference type="ARBA" id="ARBA00004371"/>
    </source>
</evidence>
<evidence type="ECO:0000259" key="19">
    <source>
        <dbReference type="PROSITE" id="PS50089"/>
    </source>
</evidence>
<feature type="compositionally biased region" description="Basic and acidic residues" evidence="18">
    <location>
        <begin position="16"/>
        <end position="25"/>
    </location>
</feature>
<evidence type="ECO:0000256" key="14">
    <source>
        <dbReference type="ARBA" id="ARBA00023136"/>
    </source>
</evidence>
<dbReference type="PANTHER" id="PTHR46661">
    <property type="entry name" value="E3 UBIQUITIN-PROTEIN LIGASE ZNRF1-LIKE PROTEIN"/>
    <property type="match status" value="1"/>
</dbReference>
<evidence type="ECO:0000256" key="1">
    <source>
        <dbReference type="ARBA" id="ARBA00000900"/>
    </source>
</evidence>
<evidence type="ECO:0000256" key="15">
    <source>
        <dbReference type="ARBA" id="ARBA00023228"/>
    </source>
</evidence>
<organism evidence="20 21">
    <name type="scientific">Oikopleura dioica</name>
    <name type="common">Tunicate</name>
    <dbReference type="NCBI Taxonomy" id="34765"/>
    <lineage>
        <taxon>Eukaryota</taxon>
        <taxon>Metazoa</taxon>
        <taxon>Chordata</taxon>
        <taxon>Tunicata</taxon>
        <taxon>Appendicularia</taxon>
        <taxon>Copelata</taxon>
        <taxon>Oikopleuridae</taxon>
        <taxon>Oikopleura</taxon>
    </lineage>
</organism>
<reference evidence="20 21" key="1">
    <citation type="submission" date="2021-04" db="EMBL/GenBank/DDBJ databases">
        <authorList>
            <person name="Bliznina A."/>
        </authorList>
    </citation>
    <scope>NUCLEOTIDE SEQUENCE [LARGE SCALE GENOMIC DNA]</scope>
</reference>
<evidence type="ECO:0000256" key="17">
    <source>
        <dbReference type="PROSITE-ProRule" id="PRU00175"/>
    </source>
</evidence>
<keyword evidence="7" id="KW-0808">Transferase</keyword>
<dbReference type="CDD" id="cd16489">
    <property type="entry name" value="mRING-CH-C4HC2H_ZNRF"/>
    <property type="match status" value="1"/>
</dbReference>
<keyword evidence="14" id="KW-0472">Membrane</keyword>
<dbReference type="Gene3D" id="3.30.40.10">
    <property type="entry name" value="Zinc/RING finger domain, C3HC4 (zinc finger)"/>
    <property type="match status" value="1"/>
</dbReference>
<keyword evidence="21" id="KW-1185">Reference proteome</keyword>
<evidence type="ECO:0000256" key="2">
    <source>
        <dbReference type="ARBA" id="ARBA00004170"/>
    </source>
</evidence>
<evidence type="ECO:0000256" key="13">
    <source>
        <dbReference type="ARBA" id="ARBA00022833"/>
    </source>
</evidence>
<comment type="catalytic activity">
    <reaction evidence="1">
        <text>S-ubiquitinyl-[E2 ubiquitin-conjugating enzyme]-L-cysteine + [acceptor protein]-L-lysine = [E2 ubiquitin-conjugating enzyme]-L-cysteine + N(6)-ubiquitinyl-[acceptor protein]-L-lysine.</text>
        <dbReference type="EC" id="2.3.2.27"/>
    </reaction>
</comment>
<evidence type="ECO:0000256" key="8">
    <source>
        <dbReference type="ARBA" id="ARBA00022707"/>
    </source>
</evidence>
<evidence type="ECO:0000256" key="12">
    <source>
        <dbReference type="ARBA" id="ARBA00022786"/>
    </source>
</evidence>
<evidence type="ECO:0000256" key="6">
    <source>
        <dbReference type="ARBA" id="ARBA00012483"/>
    </source>
</evidence>
<evidence type="ECO:0000256" key="7">
    <source>
        <dbReference type="ARBA" id="ARBA00022679"/>
    </source>
</evidence>
<evidence type="ECO:0000256" key="3">
    <source>
        <dbReference type="ARBA" id="ARBA00004177"/>
    </source>
</evidence>
<dbReference type="EC" id="2.3.2.27" evidence="6"/>
<dbReference type="PANTHER" id="PTHR46661:SF4">
    <property type="entry name" value="RING-TYPE DOMAIN-CONTAINING PROTEIN"/>
    <property type="match status" value="1"/>
</dbReference>
<dbReference type="SUPFAM" id="SSF57850">
    <property type="entry name" value="RING/U-box"/>
    <property type="match status" value="1"/>
</dbReference>
<dbReference type="Pfam" id="PF13639">
    <property type="entry name" value="zf-RING_2"/>
    <property type="match status" value="1"/>
</dbReference>